<dbReference type="Proteomes" id="UP000230273">
    <property type="component" value="Unassembled WGS sequence"/>
</dbReference>
<keyword evidence="2" id="KW-0812">Transmembrane</keyword>
<accession>A0A2G9YYA8</accession>
<evidence type="ECO:0000313" key="4">
    <source>
        <dbReference type="Proteomes" id="UP000230273"/>
    </source>
</evidence>
<gene>
    <name evidence="3" type="ORF">COX36_01865</name>
</gene>
<keyword evidence="2" id="KW-1133">Transmembrane helix</keyword>
<feature type="region of interest" description="Disordered" evidence="1">
    <location>
        <begin position="42"/>
        <end position="63"/>
    </location>
</feature>
<dbReference type="AlphaFoldDB" id="A0A2G9YYA8"/>
<reference evidence="3 4" key="1">
    <citation type="submission" date="2017-09" db="EMBL/GenBank/DDBJ databases">
        <title>Depth-based differentiation of microbial function through sediment-hosted aquifers and enrichment of novel symbionts in the deep terrestrial subsurface.</title>
        <authorList>
            <person name="Probst A.J."/>
            <person name="Ladd B."/>
            <person name="Jarett J.K."/>
            <person name="Geller-Mcgrath D.E."/>
            <person name="Sieber C.M."/>
            <person name="Emerson J.B."/>
            <person name="Anantharaman K."/>
            <person name="Thomas B.C."/>
            <person name="Malmstrom R."/>
            <person name="Stieglmeier M."/>
            <person name="Klingl A."/>
            <person name="Woyke T."/>
            <person name="Ryan C.M."/>
            <person name="Banfield J.F."/>
        </authorList>
    </citation>
    <scope>NUCLEOTIDE SEQUENCE [LARGE SCALE GENOMIC DNA]</scope>
    <source>
        <strain evidence="3">CG23_combo_of_CG06-09_8_20_14_all_38_19</strain>
    </source>
</reference>
<dbReference type="EMBL" id="PCRP01000029">
    <property type="protein sequence ID" value="PIP23713.1"/>
    <property type="molecule type" value="Genomic_DNA"/>
</dbReference>
<feature type="transmembrane region" description="Helical" evidence="2">
    <location>
        <begin position="6"/>
        <end position="24"/>
    </location>
</feature>
<evidence type="ECO:0000313" key="3">
    <source>
        <dbReference type="EMBL" id="PIP23713.1"/>
    </source>
</evidence>
<evidence type="ECO:0000256" key="2">
    <source>
        <dbReference type="SAM" id="Phobius"/>
    </source>
</evidence>
<organism evidence="3 4">
    <name type="scientific">Candidatus Nealsonbacteria bacterium CG23_combo_of_CG06-09_8_20_14_all_38_19</name>
    <dbReference type="NCBI Taxonomy" id="1974721"/>
    <lineage>
        <taxon>Bacteria</taxon>
        <taxon>Candidatus Nealsoniibacteriota</taxon>
    </lineage>
</organism>
<comment type="caution">
    <text evidence="3">The sequence shown here is derived from an EMBL/GenBank/DDBJ whole genome shotgun (WGS) entry which is preliminary data.</text>
</comment>
<evidence type="ECO:0000256" key="1">
    <source>
        <dbReference type="SAM" id="MobiDB-lite"/>
    </source>
</evidence>
<sequence>MKIEHILGYVLIAAGLTVIFFVVLQSYNIFTGKALPPGIFKFQNSSPSPSPSPTGKTPTSPEDIQKQVETMIGEKIKEIIPMDIISKIFNLISWSILAGILIFAGTQVAGLGIKLVKE</sequence>
<proteinExistence type="predicted"/>
<feature type="transmembrane region" description="Helical" evidence="2">
    <location>
        <begin position="91"/>
        <end position="113"/>
    </location>
</feature>
<keyword evidence="2" id="KW-0472">Membrane</keyword>
<name>A0A2G9YYA8_9BACT</name>
<protein>
    <submittedName>
        <fullName evidence="3">Uncharacterized protein</fullName>
    </submittedName>
</protein>